<dbReference type="GeneID" id="100905152"/>
<organism evidence="2 3">
    <name type="scientific">Galendromus occidentalis</name>
    <name type="common">western predatory mite</name>
    <dbReference type="NCBI Taxonomy" id="34638"/>
    <lineage>
        <taxon>Eukaryota</taxon>
        <taxon>Metazoa</taxon>
        <taxon>Ecdysozoa</taxon>
        <taxon>Arthropoda</taxon>
        <taxon>Chelicerata</taxon>
        <taxon>Arachnida</taxon>
        <taxon>Acari</taxon>
        <taxon>Parasitiformes</taxon>
        <taxon>Mesostigmata</taxon>
        <taxon>Gamasina</taxon>
        <taxon>Phytoseioidea</taxon>
        <taxon>Phytoseiidae</taxon>
        <taxon>Typhlodrominae</taxon>
        <taxon>Galendromus</taxon>
    </lineage>
</organism>
<dbReference type="Pfam" id="PF04083">
    <property type="entry name" value="Abhydro_lipase"/>
    <property type="match status" value="1"/>
</dbReference>
<gene>
    <name evidence="3" type="primary">LOC100905152</name>
</gene>
<dbReference type="InterPro" id="IPR029058">
    <property type="entry name" value="AB_hydrolase_fold"/>
</dbReference>
<feature type="domain" description="Partial AB-hydrolase lipase" evidence="1">
    <location>
        <begin position="72"/>
        <end position="127"/>
    </location>
</feature>
<protein>
    <submittedName>
        <fullName evidence="3">Lipase 3</fullName>
    </submittedName>
</protein>
<reference evidence="3" key="1">
    <citation type="submission" date="2025-08" db="UniProtKB">
        <authorList>
            <consortium name="RefSeq"/>
        </authorList>
    </citation>
    <scope>IDENTIFICATION</scope>
</reference>
<dbReference type="Proteomes" id="UP000694867">
    <property type="component" value="Unplaced"/>
</dbReference>
<dbReference type="Gene3D" id="3.40.50.1820">
    <property type="entry name" value="alpha/beta hydrolase"/>
    <property type="match status" value="1"/>
</dbReference>
<dbReference type="RefSeq" id="XP_018496369.2">
    <property type="nucleotide sequence ID" value="XM_018640853.2"/>
</dbReference>
<evidence type="ECO:0000313" key="2">
    <source>
        <dbReference type="Proteomes" id="UP000694867"/>
    </source>
</evidence>
<dbReference type="PANTHER" id="PTHR11005">
    <property type="entry name" value="LYSOSOMAL ACID LIPASE-RELATED"/>
    <property type="match status" value="1"/>
</dbReference>
<dbReference type="KEGG" id="goe:100905152"/>
<name>A0AAJ7PAD4_9ACAR</name>
<proteinExistence type="predicted"/>
<dbReference type="SUPFAM" id="SSF53474">
    <property type="entry name" value="alpha/beta-Hydrolases"/>
    <property type="match status" value="1"/>
</dbReference>
<dbReference type="GO" id="GO:0006629">
    <property type="term" value="P:lipid metabolic process"/>
    <property type="evidence" value="ECO:0007669"/>
    <property type="project" value="InterPro"/>
</dbReference>
<evidence type="ECO:0000313" key="3">
    <source>
        <dbReference type="RefSeq" id="XP_018496369.2"/>
    </source>
</evidence>
<dbReference type="InterPro" id="IPR006693">
    <property type="entry name" value="AB_hydrolase_lipase"/>
</dbReference>
<evidence type="ECO:0000259" key="1">
    <source>
        <dbReference type="Pfam" id="PF04083"/>
    </source>
</evidence>
<sequence>MCLPSVVVLDPCFGSILSWDLQYNLKEFGLSPMISHRIPHQAGLSLLISPTRCRKALQEAKAISKDGLGAFASSQGMAFDEYSVVTSDRWKLKIHRVRSPDVYNSTLSTPVLISHGLTCSSADFMMNPRSESLAFILADNGFDVFLVNHRGNQFSYEKVSKSGLAYPAKGEDIYESAWQFMSQYDIPAALDFILKETGHDKIHLVAHSQGNPVILGFLGSDHSYDDKVGHFAALSPVVILGDDLGPTVKLFLRAFAPIVEKLPTFLFKIVTQARILTSAQTFGNRFIYPFCDFLPGVCQLTVNWILQRDLIDFFTLSPEFDKGRTTVLKAVWPGGVTGMNTYELSSQIYMKQEAWTRIDYRKIPQSGITNQEMYNREDPPEFKFDEARVNSSYIFAKNDVFLGLKSAQRIVDWLKPMNQLIVDEERFSHVDFLWSWRAACLVYNFVVEQFVESDVARSAPHAQYRRVVAEHLKSLESPRCSYMDSL</sequence>
<accession>A0AAJ7PAD4</accession>
<keyword evidence="2" id="KW-1185">Reference proteome</keyword>
<dbReference type="AlphaFoldDB" id="A0AAJ7PAD4"/>